<evidence type="ECO:0000256" key="3">
    <source>
        <dbReference type="ARBA" id="ARBA00022898"/>
    </source>
</evidence>
<feature type="domain" description="Aromatic amino acid beta-eliminating lyase/threonine aldolase" evidence="10">
    <location>
        <begin position="10"/>
        <end position="292"/>
    </location>
</feature>
<evidence type="ECO:0000256" key="1">
    <source>
        <dbReference type="ARBA" id="ARBA00001933"/>
    </source>
</evidence>
<gene>
    <name evidence="11" type="ORF">BN980_GECA01s07963g</name>
</gene>
<sequence>MSKLSAAAYDFRSDTFTTPTKSMLEAMLTASQGDDVYEEDTDTNDLQARVAKIAGKEAGAFMVSGTMSNQIALRCHLYQPPHSILCDHRAHVYTCEAAGLAVLSQAMVTPVIPSNGVYLTLEDIKSKIIDYEDIHVAPTKVISLENTLGGSIMPLEEIKRISEYARSINVKMHLDGARLWHASAETGIPMAEYCKYFDSISLCLSKGMGAPVGSVLVADAAYIKKARWIRKQQGGGIRQSGLLATAANVAIDEVFPLLVSTHKLAKETAKFLEENYGVKPEIPVDTSFIFLDAKRSGLDISIFKEEGEKRGLKLFDNRLVFHHQICPEAVELLKESIKVAVERSRANGLKPADDASVVSGRTSYGAATL</sequence>
<feature type="modified residue" description="N6-(pyridoxal phosphate)lysine" evidence="9">
    <location>
        <position position="206"/>
    </location>
</feature>
<dbReference type="OrthoDB" id="10261951at2759"/>
<evidence type="ECO:0000259" key="10">
    <source>
        <dbReference type="Pfam" id="PF01212"/>
    </source>
</evidence>
<dbReference type="PIRSF" id="PIRSF017617">
    <property type="entry name" value="Thr_aldolase"/>
    <property type="match status" value="1"/>
</dbReference>
<comment type="cofactor">
    <cofactor evidence="1">
        <name>pyridoxal 5'-phosphate</name>
        <dbReference type="ChEBI" id="CHEBI:597326"/>
    </cofactor>
</comment>
<comment type="pathway">
    <text evidence="7">Amino-acid degradation; L-threonine degradation via aldolase pathway; acetaldehyde and glycine from L-threonine: step 1/1.</text>
</comment>
<dbReference type="InterPro" id="IPR015424">
    <property type="entry name" value="PyrdxlP-dep_Trfase"/>
</dbReference>
<dbReference type="Proteomes" id="UP000242525">
    <property type="component" value="Unassembled WGS sequence"/>
</dbReference>
<dbReference type="PANTHER" id="PTHR48097">
    <property type="entry name" value="L-THREONINE ALDOLASE-RELATED"/>
    <property type="match status" value="1"/>
</dbReference>
<evidence type="ECO:0000313" key="11">
    <source>
        <dbReference type="EMBL" id="CDO51543.1"/>
    </source>
</evidence>
<proteinExistence type="inferred from homology"/>
<evidence type="ECO:0000256" key="2">
    <source>
        <dbReference type="ARBA" id="ARBA00006966"/>
    </source>
</evidence>
<dbReference type="GO" id="GO:0006567">
    <property type="term" value="P:L-threonine catabolic process"/>
    <property type="evidence" value="ECO:0007669"/>
    <property type="project" value="TreeGrafter"/>
</dbReference>
<dbReference type="EC" id="4.1.2.48" evidence="8"/>
<dbReference type="InterPro" id="IPR023603">
    <property type="entry name" value="Low_specificity_L-TA-like"/>
</dbReference>
<dbReference type="GO" id="GO:0008732">
    <property type="term" value="F:L-allo-threonine aldolase activity"/>
    <property type="evidence" value="ECO:0007669"/>
    <property type="project" value="TreeGrafter"/>
</dbReference>
<dbReference type="NCBIfam" id="NF041359">
    <property type="entry name" value="GntG_guanitoxin"/>
    <property type="match status" value="1"/>
</dbReference>
<comment type="caution">
    <text evidence="11">The sequence shown here is derived from an EMBL/GenBank/DDBJ whole genome shotgun (WGS) entry which is preliminary data.</text>
</comment>
<dbReference type="AlphaFoldDB" id="A0A0J9YHQ6"/>
<keyword evidence="3" id="KW-0663">Pyridoxal phosphate</keyword>
<dbReference type="CDD" id="cd06502">
    <property type="entry name" value="TA_like"/>
    <property type="match status" value="1"/>
</dbReference>
<evidence type="ECO:0000256" key="5">
    <source>
        <dbReference type="ARBA" id="ARBA00050410"/>
    </source>
</evidence>
<keyword evidence="4" id="KW-0456">Lyase</keyword>
<accession>A0A0J9YHQ6</accession>
<evidence type="ECO:0000256" key="6">
    <source>
        <dbReference type="ARBA" id="ARBA00050939"/>
    </source>
</evidence>
<dbReference type="GO" id="GO:0005829">
    <property type="term" value="C:cytosol"/>
    <property type="evidence" value="ECO:0007669"/>
    <property type="project" value="TreeGrafter"/>
</dbReference>
<protein>
    <recommendedName>
        <fullName evidence="8">low-specificity L-threonine aldolase</fullName>
        <ecNumber evidence="8">4.1.2.48</ecNumber>
    </recommendedName>
</protein>
<comment type="catalytic activity">
    <reaction evidence="5">
        <text>L-threonine = acetaldehyde + glycine</text>
        <dbReference type="Rhea" id="RHEA:19625"/>
        <dbReference type="ChEBI" id="CHEBI:15343"/>
        <dbReference type="ChEBI" id="CHEBI:57305"/>
        <dbReference type="ChEBI" id="CHEBI:57926"/>
        <dbReference type="EC" id="4.1.2.48"/>
    </reaction>
</comment>
<dbReference type="Gene3D" id="3.40.640.10">
    <property type="entry name" value="Type I PLP-dependent aspartate aminotransferase-like (Major domain)"/>
    <property type="match status" value="1"/>
</dbReference>
<evidence type="ECO:0000256" key="7">
    <source>
        <dbReference type="ARBA" id="ARBA00060555"/>
    </source>
</evidence>
<dbReference type="InterPro" id="IPR001597">
    <property type="entry name" value="ArAA_b-elim_lyase/Thr_aldolase"/>
</dbReference>
<evidence type="ECO:0000256" key="8">
    <source>
        <dbReference type="ARBA" id="ARBA00066573"/>
    </source>
</evidence>
<organism evidence="11 12">
    <name type="scientific">Geotrichum candidum</name>
    <name type="common">Oospora lactis</name>
    <name type="synonym">Dipodascus geotrichum</name>
    <dbReference type="NCBI Taxonomy" id="1173061"/>
    <lineage>
        <taxon>Eukaryota</taxon>
        <taxon>Fungi</taxon>
        <taxon>Dikarya</taxon>
        <taxon>Ascomycota</taxon>
        <taxon>Saccharomycotina</taxon>
        <taxon>Dipodascomycetes</taxon>
        <taxon>Dipodascales</taxon>
        <taxon>Dipodascaceae</taxon>
        <taxon>Geotrichum</taxon>
    </lineage>
</organism>
<dbReference type="Pfam" id="PF01212">
    <property type="entry name" value="Beta_elim_lyase"/>
    <property type="match status" value="1"/>
</dbReference>
<dbReference type="STRING" id="1173061.A0A0J9YHQ6"/>
<comment type="similarity">
    <text evidence="2">Belongs to the threonine aldolase family.</text>
</comment>
<dbReference type="GO" id="GO:0006545">
    <property type="term" value="P:glycine biosynthetic process"/>
    <property type="evidence" value="ECO:0007669"/>
    <property type="project" value="TreeGrafter"/>
</dbReference>
<reference evidence="11" key="1">
    <citation type="submission" date="2014-03" db="EMBL/GenBank/DDBJ databases">
        <authorList>
            <person name="Casaregola S."/>
        </authorList>
    </citation>
    <scope>NUCLEOTIDE SEQUENCE [LARGE SCALE GENOMIC DNA]</scope>
    <source>
        <strain evidence="11">CLIB 918</strain>
    </source>
</reference>
<dbReference type="InterPro" id="IPR015421">
    <property type="entry name" value="PyrdxlP-dep_Trfase_major"/>
</dbReference>
<evidence type="ECO:0000256" key="9">
    <source>
        <dbReference type="PIRSR" id="PIRSR017617-1"/>
    </source>
</evidence>
<name>A0A0J9YHQ6_GEOCN</name>
<dbReference type="FunFam" id="3.40.640.10:FF:000030">
    <property type="entry name" value="Low-specificity L-threonine aldolase"/>
    <property type="match status" value="1"/>
</dbReference>
<dbReference type="PANTHER" id="PTHR48097:SF9">
    <property type="entry name" value="L-THREONINE ALDOLASE"/>
    <property type="match status" value="1"/>
</dbReference>
<dbReference type="EMBL" id="CCBN010000001">
    <property type="protein sequence ID" value="CDO51543.1"/>
    <property type="molecule type" value="Genomic_DNA"/>
</dbReference>
<keyword evidence="12" id="KW-1185">Reference proteome</keyword>
<dbReference type="SUPFAM" id="SSF53383">
    <property type="entry name" value="PLP-dependent transferases"/>
    <property type="match status" value="1"/>
</dbReference>
<evidence type="ECO:0000313" key="12">
    <source>
        <dbReference type="Proteomes" id="UP000242525"/>
    </source>
</evidence>
<evidence type="ECO:0000256" key="4">
    <source>
        <dbReference type="ARBA" id="ARBA00023239"/>
    </source>
</evidence>
<comment type="catalytic activity">
    <reaction evidence="6">
        <text>L-allo-threonine = acetaldehyde + glycine</text>
        <dbReference type="Rhea" id="RHEA:26209"/>
        <dbReference type="ChEBI" id="CHEBI:15343"/>
        <dbReference type="ChEBI" id="CHEBI:57305"/>
        <dbReference type="ChEBI" id="CHEBI:58585"/>
        <dbReference type="EC" id="4.1.2.48"/>
    </reaction>
</comment>